<accession>A0A840KGB1</accession>
<dbReference type="AlphaFoldDB" id="A0A840KGB1"/>
<gene>
    <name evidence="2" type="ORF">HNP38_001846</name>
</gene>
<sequence length="189" mass="20121">MKNIITIAVLMMSFSIFKAQTGIGTATPHASASLDMTSTTLGFLLPRVASGTVVANPATGLLVYNTSKKCIEINLGNPTTPDWNCLTSNKHNRYFYAPSIALPSTGSTQLTYNIYDQYQALLNAPAVKNPSAAASVPFYAVNELNYYIVSYDSSEITIDGISDTGIITYTPLASGSLSCASITVVLEVK</sequence>
<comment type="caution">
    <text evidence="2">The sequence shown here is derived from an EMBL/GenBank/DDBJ whole genome shotgun (WGS) entry which is preliminary data.</text>
</comment>
<feature type="signal peptide" evidence="1">
    <location>
        <begin position="1"/>
        <end position="18"/>
    </location>
</feature>
<dbReference type="RefSeq" id="WP_184188054.1">
    <property type="nucleotide sequence ID" value="NZ_JACHLE010000002.1"/>
</dbReference>
<organism evidence="2 3">
    <name type="scientific">Chryseobacterium defluvii</name>
    <dbReference type="NCBI Taxonomy" id="160396"/>
    <lineage>
        <taxon>Bacteria</taxon>
        <taxon>Pseudomonadati</taxon>
        <taxon>Bacteroidota</taxon>
        <taxon>Flavobacteriia</taxon>
        <taxon>Flavobacteriales</taxon>
        <taxon>Weeksellaceae</taxon>
        <taxon>Chryseobacterium group</taxon>
        <taxon>Chryseobacterium</taxon>
    </lineage>
</organism>
<keyword evidence="3" id="KW-1185">Reference proteome</keyword>
<reference evidence="2 3" key="1">
    <citation type="submission" date="2020-08" db="EMBL/GenBank/DDBJ databases">
        <title>Functional genomics of gut bacteria from endangered species of beetles.</title>
        <authorList>
            <person name="Carlos-Shanley C."/>
        </authorList>
    </citation>
    <scope>NUCLEOTIDE SEQUENCE [LARGE SCALE GENOMIC DNA]</scope>
    <source>
        <strain evidence="2 3">S00151</strain>
    </source>
</reference>
<name>A0A840KGB1_9FLAO</name>
<feature type="chain" id="PRO_5032374346" evidence="1">
    <location>
        <begin position="19"/>
        <end position="189"/>
    </location>
</feature>
<protein>
    <submittedName>
        <fullName evidence="2">Uncharacterized protein</fullName>
    </submittedName>
</protein>
<proteinExistence type="predicted"/>
<dbReference type="Proteomes" id="UP000592180">
    <property type="component" value="Unassembled WGS sequence"/>
</dbReference>
<evidence type="ECO:0000313" key="3">
    <source>
        <dbReference type="Proteomes" id="UP000592180"/>
    </source>
</evidence>
<keyword evidence="1" id="KW-0732">Signal</keyword>
<dbReference type="EMBL" id="JACHLE010000002">
    <property type="protein sequence ID" value="MBB4806550.1"/>
    <property type="molecule type" value="Genomic_DNA"/>
</dbReference>
<evidence type="ECO:0000313" key="2">
    <source>
        <dbReference type="EMBL" id="MBB4806550.1"/>
    </source>
</evidence>
<evidence type="ECO:0000256" key="1">
    <source>
        <dbReference type="SAM" id="SignalP"/>
    </source>
</evidence>